<sequence>MLQKLLVARYGLRFSVRYRSACRSRHPCSRTVATGCQWIGLGTMANISTFRWQSLPYSARARSPYALCCHYIIIVLILQATVIPLLFRHLAPQTDIAVATILHYIEAYNVLASTIYSFSSARLPYPDTIRLIRSLTQPARVCAVPAFATTLC</sequence>
<reference evidence="2 3" key="1">
    <citation type="journal article" date="2016" name="Mol. Biol. Evol.">
        <title>Comparative Genomics of Early-Diverging Mushroom-Forming Fungi Provides Insights into the Origins of Lignocellulose Decay Capabilities.</title>
        <authorList>
            <person name="Nagy L.G."/>
            <person name="Riley R."/>
            <person name="Tritt A."/>
            <person name="Adam C."/>
            <person name="Daum C."/>
            <person name="Floudas D."/>
            <person name="Sun H."/>
            <person name="Yadav J.S."/>
            <person name="Pangilinan J."/>
            <person name="Larsson K.H."/>
            <person name="Matsuura K."/>
            <person name="Barry K."/>
            <person name="Labutti K."/>
            <person name="Kuo R."/>
            <person name="Ohm R.A."/>
            <person name="Bhattacharya S.S."/>
            <person name="Shirouzu T."/>
            <person name="Yoshinaga Y."/>
            <person name="Martin F.M."/>
            <person name="Grigoriev I.V."/>
            <person name="Hibbett D.S."/>
        </authorList>
    </citation>
    <scope>NUCLEOTIDE SEQUENCE [LARGE SCALE GENOMIC DNA]</scope>
    <source>
        <strain evidence="2 3">HHB12029</strain>
    </source>
</reference>
<evidence type="ECO:0000313" key="2">
    <source>
        <dbReference type="EMBL" id="KZV93016.1"/>
    </source>
</evidence>
<dbReference type="Proteomes" id="UP000077266">
    <property type="component" value="Unassembled WGS sequence"/>
</dbReference>
<evidence type="ECO:0000256" key="1">
    <source>
        <dbReference type="SAM" id="Phobius"/>
    </source>
</evidence>
<dbReference type="AlphaFoldDB" id="A0A165I7Q7"/>
<keyword evidence="3" id="KW-1185">Reference proteome</keyword>
<gene>
    <name evidence="2" type="ORF">EXIGLDRAFT_56757</name>
</gene>
<dbReference type="EMBL" id="KV425997">
    <property type="protein sequence ID" value="KZV93016.1"/>
    <property type="molecule type" value="Genomic_DNA"/>
</dbReference>
<feature type="transmembrane region" description="Helical" evidence="1">
    <location>
        <begin position="107"/>
        <end position="125"/>
    </location>
</feature>
<protein>
    <submittedName>
        <fullName evidence="2">Uncharacterized protein</fullName>
    </submittedName>
</protein>
<feature type="transmembrane region" description="Helical" evidence="1">
    <location>
        <begin position="65"/>
        <end position="87"/>
    </location>
</feature>
<keyword evidence="1" id="KW-1133">Transmembrane helix</keyword>
<proteinExistence type="predicted"/>
<keyword evidence="1" id="KW-0472">Membrane</keyword>
<accession>A0A165I7Q7</accession>
<name>A0A165I7Q7_EXIGL</name>
<organism evidence="2 3">
    <name type="scientific">Exidia glandulosa HHB12029</name>
    <dbReference type="NCBI Taxonomy" id="1314781"/>
    <lineage>
        <taxon>Eukaryota</taxon>
        <taxon>Fungi</taxon>
        <taxon>Dikarya</taxon>
        <taxon>Basidiomycota</taxon>
        <taxon>Agaricomycotina</taxon>
        <taxon>Agaricomycetes</taxon>
        <taxon>Auriculariales</taxon>
        <taxon>Exidiaceae</taxon>
        <taxon>Exidia</taxon>
    </lineage>
</organism>
<keyword evidence="1" id="KW-0812">Transmembrane</keyword>
<evidence type="ECO:0000313" key="3">
    <source>
        <dbReference type="Proteomes" id="UP000077266"/>
    </source>
</evidence>
<dbReference type="InParanoid" id="A0A165I7Q7"/>